<dbReference type="PANTHER" id="PTHR12962">
    <property type="entry name" value="CALCIUM-REGULATED HEAT STABLE PROTEIN CRHSP-24-RELATED"/>
    <property type="match status" value="1"/>
</dbReference>
<keyword evidence="2" id="KW-1133">Transmembrane helix</keyword>
<dbReference type="SMART" id="SM00894">
    <property type="entry name" value="Excalibur"/>
    <property type="match status" value="1"/>
</dbReference>
<keyword evidence="1" id="KW-0597">Phosphoprotein</keyword>
<dbReference type="EMBL" id="QUOV01000001">
    <property type="protein sequence ID" value="REL37378.1"/>
    <property type="molecule type" value="Genomic_DNA"/>
</dbReference>
<evidence type="ECO:0000259" key="4">
    <source>
        <dbReference type="SMART" id="SM00894"/>
    </source>
</evidence>
<feature type="domain" description="Excalibur calcium-binding" evidence="4">
    <location>
        <begin position="166"/>
        <end position="201"/>
    </location>
</feature>
<keyword evidence="2" id="KW-0812">Transmembrane</keyword>
<dbReference type="InterPro" id="IPR012340">
    <property type="entry name" value="NA-bd_OB-fold"/>
</dbReference>
<dbReference type="InterPro" id="IPR008613">
    <property type="entry name" value="Excalibur_Ca-bd_domain"/>
</dbReference>
<dbReference type="Gene3D" id="2.40.50.140">
    <property type="entry name" value="Nucleic acid-binding proteins"/>
    <property type="match status" value="1"/>
</dbReference>
<protein>
    <submittedName>
        <fullName evidence="5">Cold shock domain-containing protein</fullName>
    </submittedName>
</protein>
<sequence>MSLGKYQGKLIKWNDARGFGFIQSQVLENNIFIHISVLKHMARKPMLGDMINFDLALVDGKERAINANIVGVKSLDSYGTGNEFNSRSNPSHQRQNYQQSALNNVFHTNRVQTKPSKLYRLSIALGVLVVFVIVDRLALIPNKPAYESQHFQGKAVIKSQQFSCDGRQYCREMKSREEAEFFLNNCPNTKMDGDRDGLPCERQFNY</sequence>
<dbReference type="SUPFAM" id="SSF50249">
    <property type="entry name" value="Nucleic acid-binding proteins"/>
    <property type="match status" value="1"/>
</dbReference>
<gene>
    <name evidence="5" type="ORF">DXX92_09675</name>
</gene>
<dbReference type="OrthoDB" id="72963at2"/>
<dbReference type="InterPro" id="IPR011129">
    <property type="entry name" value="CSD"/>
</dbReference>
<evidence type="ECO:0000256" key="1">
    <source>
        <dbReference type="ARBA" id="ARBA00022553"/>
    </source>
</evidence>
<dbReference type="SMART" id="SM00357">
    <property type="entry name" value="CSP"/>
    <property type="match status" value="1"/>
</dbReference>
<evidence type="ECO:0000313" key="6">
    <source>
        <dbReference type="Proteomes" id="UP000256999"/>
    </source>
</evidence>
<evidence type="ECO:0000256" key="2">
    <source>
        <dbReference type="SAM" id="Phobius"/>
    </source>
</evidence>
<evidence type="ECO:0000259" key="3">
    <source>
        <dbReference type="SMART" id="SM00357"/>
    </source>
</evidence>
<comment type="caution">
    <text evidence="5">The sequence shown here is derived from an EMBL/GenBank/DDBJ whole genome shotgun (WGS) entry which is preliminary data.</text>
</comment>
<dbReference type="Pfam" id="PF00313">
    <property type="entry name" value="CSD"/>
    <property type="match status" value="1"/>
</dbReference>
<dbReference type="PANTHER" id="PTHR12962:SF1">
    <property type="entry name" value="COLD SHOCK DOMAIN-CONTAINING PROTEIN CG9705"/>
    <property type="match status" value="1"/>
</dbReference>
<dbReference type="GO" id="GO:0003730">
    <property type="term" value="F:mRNA 3'-UTR binding"/>
    <property type="evidence" value="ECO:0007669"/>
    <property type="project" value="TreeGrafter"/>
</dbReference>
<dbReference type="Pfam" id="PF05901">
    <property type="entry name" value="Excalibur"/>
    <property type="match status" value="1"/>
</dbReference>
<reference evidence="5 6" key="1">
    <citation type="submission" date="2018-08" db="EMBL/GenBank/DDBJ databases">
        <title>Thalassotalea euphylliae genome.</title>
        <authorList>
            <person name="Summers S."/>
            <person name="Rice S.A."/>
            <person name="Freckelton M.L."/>
            <person name="Nedved B.T."/>
            <person name="Hadfield M.G."/>
        </authorList>
    </citation>
    <scope>NUCLEOTIDE SEQUENCE [LARGE SCALE GENOMIC DNA]</scope>
    <source>
        <strain evidence="5 6">H2</strain>
    </source>
</reference>
<feature type="transmembrane region" description="Helical" evidence="2">
    <location>
        <begin position="118"/>
        <end position="139"/>
    </location>
</feature>
<evidence type="ECO:0000313" key="5">
    <source>
        <dbReference type="EMBL" id="REL37378.1"/>
    </source>
</evidence>
<proteinExistence type="predicted"/>
<dbReference type="GO" id="GO:0043488">
    <property type="term" value="P:regulation of mRNA stability"/>
    <property type="evidence" value="ECO:0007669"/>
    <property type="project" value="TreeGrafter"/>
</dbReference>
<feature type="domain" description="Cold-shock" evidence="3">
    <location>
        <begin position="7"/>
        <end position="70"/>
    </location>
</feature>
<dbReference type="Proteomes" id="UP000256999">
    <property type="component" value="Unassembled WGS sequence"/>
</dbReference>
<name>A0A3E0UK63_9GAMM</name>
<accession>A0A3E0UK63</accession>
<organism evidence="5 6">
    <name type="scientific">Thalassotalea euphylliae</name>
    <dbReference type="NCBI Taxonomy" id="1655234"/>
    <lineage>
        <taxon>Bacteria</taxon>
        <taxon>Pseudomonadati</taxon>
        <taxon>Pseudomonadota</taxon>
        <taxon>Gammaproteobacteria</taxon>
        <taxon>Alteromonadales</taxon>
        <taxon>Colwelliaceae</taxon>
        <taxon>Thalassotalea</taxon>
    </lineage>
</organism>
<keyword evidence="2" id="KW-0472">Membrane</keyword>
<dbReference type="CDD" id="cd04458">
    <property type="entry name" value="CSP_CDS"/>
    <property type="match status" value="1"/>
</dbReference>
<dbReference type="AlphaFoldDB" id="A0A3E0UK63"/>
<dbReference type="InterPro" id="IPR002059">
    <property type="entry name" value="CSP_DNA-bd"/>
</dbReference>
<dbReference type="InterPro" id="IPR052069">
    <property type="entry name" value="Ca-reg_mRNA-binding_domain"/>
</dbReference>
<dbReference type="GO" id="GO:0005829">
    <property type="term" value="C:cytosol"/>
    <property type="evidence" value="ECO:0007669"/>
    <property type="project" value="UniProtKB-ARBA"/>
</dbReference>